<dbReference type="AlphaFoldDB" id="A0A9P0FNP1"/>
<evidence type="ECO:0000313" key="2">
    <source>
        <dbReference type="Proteomes" id="UP001154078"/>
    </source>
</evidence>
<gene>
    <name evidence="1" type="ORF">MELIAE_LOCUS11984</name>
</gene>
<organism evidence="1 2">
    <name type="scientific">Brassicogethes aeneus</name>
    <name type="common">Rape pollen beetle</name>
    <name type="synonym">Meligethes aeneus</name>
    <dbReference type="NCBI Taxonomy" id="1431903"/>
    <lineage>
        <taxon>Eukaryota</taxon>
        <taxon>Metazoa</taxon>
        <taxon>Ecdysozoa</taxon>
        <taxon>Arthropoda</taxon>
        <taxon>Hexapoda</taxon>
        <taxon>Insecta</taxon>
        <taxon>Pterygota</taxon>
        <taxon>Neoptera</taxon>
        <taxon>Endopterygota</taxon>
        <taxon>Coleoptera</taxon>
        <taxon>Polyphaga</taxon>
        <taxon>Cucujiformia</taxon>
        <taxon>Nitidulidae</taxon>
        <taxon>Meligethinae</taxon>
        <taxon>Brassicogethes</taxon>
    </lineage>
</organism>
<keyword evidence="2" id="KW-1185">Reference proteome</keyword>
<proteinExistence type="predicted"/>
<dbReference type="OrthoDB" id="6767826at2759"/>
<evidence type="ECO:0000313" key="1">
    <source>
        <dbReference type="EMBL" id="CAH0562977.1"/>
    </source>
</evidence>
<name>A0A9P0FNP1_BRAAE</name>
<dbReference type="EMBL" id="OV121139">
    <property type="protein sequence ID" value="CAH0562977.1"/>
    <property type="molecule type" value="Genomic_DNA"/>
</dbReference>
<sequence length="659" mass="75960">MSVKDNKKKYMYLVGFELDKLNDSILPKNRDVLSLLFNKIRTKKYTIKASSKEVNCEISAIWSTFSIPIARPQHCIDKIESLYNKWLKVQKNSSRKQSKKQKNTEENFVHSLDNLFDIARHDVSKSLDPAQTEFLLSSRSLKKSSPLLYDSNNLRTVNDLPGISSVTEPVESDIVIENHEMETAVVHWDGKMLPDIVDKIKVDRLPILISGFNTQQLLAVPKLEKSTGINQALIISETLDEWNITERVKAMCFDTPSVNTGDYNGTCVLLEKQLNKKLLHLACRHHIFELVLRSVVECVWPVTKSPNVAIFERFRNKWPIMDKNKFVTGLEDKFVTDVIGSKQTEILQDIQDRLQHQYVRDDYKELLELSYIFLGGIPTQGVRFKAPGANHHARWLAKALYSLKMYMFQTQFHMKSPDLNGLRHICSFVVQFYVTAWFNAPLAIKAPYNDLIFLQKLISYKKIDKKISNDASLKFSRHLWYLSEELAALAFFDDSVSNEDKRKMVHAIKTKESTSENPRRFIAKNLNDLLTTNIIVNGPDIRKLMKSNDFEQVLIDEELLAWQAIKDVINGFLGKHRLENYEASVARTTDIDETLSEAVQETECDATIEEPNFSGDHLLKEKSIWSYNDTVKLLDCVEAHYEDLHNPKKKEKLLESNSH</sequence>
<protein>
    <submittedName>
        <fullName evidence="1">Uncharacterized protein</fullName>
    </submittedName>
</protein>
<dbReference type="Proteomes" id="UP001154078">
    <property type="component" value="Chromosome 8"/>
</dbReference>
<accession>A0A9P0FNP1</accession>
<reference evidence="1" key="1">
    <citation type="submission" date="2021-12" db="EMBL/GenBank/DDBJ databases">
        <authorList>
            <person name="King R."/>
        </authorList>
    </citation>
    <scope>NUCLEOTIDE SEQUENCE</scope>
</reference>